<evidence type="ECO:0000259" key="1">
    <source>
        <dbReference type="Pfam" id="PF05685"/>
    </source>
</evidence>
<dbReference type="InterPro" id="IPR008538">
    <property type="entry name" value="Uma2"/>
</dbReference>
<evidence type="ECO:0000313" key="2">
    <source>
        <dbReference type="EMBL" id="PPQ29955.1"/>
    </source>
</evidence>
<dbReference type="EMBL" id="NHRY01000219">
    <property type="protein sequence ID" value="PPQ29955.1"/>
    <property type="molecule type" value="Genomic_DNA"/>
</dbReference>
<organism evidence="2 3">
    <name type="scientific">Rhodopila globiformis</name>
    <name type="common">Rhodopseudomonas globiformis</name>
    <dbReference type="NCBI Taxonomy" id="1071"/>
    <lineage>
        <taxon>Bacteria</taxon>
        <taxon>Pseudomonadati</taxon>
        <taxon>Pseudomonadota</taxon>
        <taxon>Alphaproteobacteria</taxon>
        <taxon>Acetobacterales</taxon>
        <taxon>Acetobacteraceae</taxon>
        <taxon>Rhodopila</taxon>
    </lineage>
</organism>
<feature type="domain" description="Putative restriction endonuclease" evidence="1">
    <location>
        <begin position="8"/>
        <end position="146"/>
    </location>
</feature>
<dbReference type="SUPFAM" id="SSF52980">
    <property type="entry name" value="Restriction endonuclease-like"/>
    <property type="match status" value="1"/>
</dbReference>
<dbReference type="CDD" id="cd06260">
    <property type="entry name" value="DUF820-like"/>
    <property type="match status" value="1"/>
</dbReference>
<keyword evidence="3" id="KW-1185">Reference proteome</keyword>
<sequence>MAPRLTRDEFYRWSETQTGRYERIGSEPVAMSPERAQHVRLKSRVWAALDRAVRDAGLDCEALADGMTIEVDAETDYEPDAVVNCGPRISPDATTAPNPVIVVEVLSPATQSIDTSDKLADYFRVPSIQHYLIVRARRPEIIHHWRAGDAIMSRTVTVGAIRLDPPGIMLDVAEVFATRS</sequence>
<dbReference type="OrthoDB" id="7262039at2"/>
<comment type="caution">
    <text evidence="2">The sequence shown here is derived from an EMBL/GenBank/DDBJ whole genome shotgun (WGS) entry which is preliminary data.</text>
</comment>
<dbReference type="AlphaFoldDB" id="A0A2S6N5Q6"/>
<dbReference type="Proteomes" id="UP000239724">
    <property type="component" value="Unassembled WGS sequence"/>
</dbReference>
<dbReference type="PANTHER" id="PTHR36558:SF1">
    <property type="entry name" value="RESTRICTION ENDONUCLEASE DOMAIN-CONTAINING PROTEIN-RELATED"/>
    <property type="match status" value="1"/>
</dbReference>
<dbReference type="InterPro" id="IPR011335">
    <property type="entry name" value="Restrct_endonuc-II-like"/>
</dbReference>
<evidence type="ECO:0000313" key="3">
    <source>
        <dbReference type="Proteomes" id="UP000239724"/>
    </source>
</evidence>
<dbReference type="Gene3D" id="3.90.1570.10">
    <property type="entry name" value="tt1808, chain A"/>
    <property type="match status" value="1"/>
</dbReference>
<protein>
    <recommendedName>
        <fullName evidence="1">Putative restriction endonuclease domain-containing protein</fullName>
    </recommendedName>
</protein>
<dbReference type="RefSeq" id="WP_104520655.1">
    <property type="nucleotide sequence ID" value="NZ_NHRY01000219.1"/>
</dbReference>
<reference evidence="2 3" key="1">
    <citation type="journal article" date="2018" name="Arch. Microbiol.">
        <title>New insights into the metabolic potential of the phototrophic purple bacterium Rhodopila globiformis DSM 161(T) from its draft genome sequence and evidence for a vanadium-dependent nitrogenase.</title>
        <authorList>
            <person name="Imhoff J.F."/>
            <person name="Rahn T."/>
            <person name="Kunzel S."/>
            <person name="Neulinger S.C."/>
        </authorList>
    </citation>
    <scope>NUCLEOTIDE SEQUENCE [LARGE SCALE GENOMIC DNA]</scope>
    <source>
        <strain evidence="2 3">DSM 161</strain>
    </source>
</reference>
<proteinExistence type="predicted"/>
<gene>
    <name evidence="2" type="ORF">CCS01_20370</name>
</gene>
<dbReference type="InterPro" id="IPR012296">
    <property type="entry name" value="Nuclease_put_TT1808"/>
</dbReference>
<accession>A0A2S6N5Q6</accession>
<name>A0A2S6N5Q6_RHOGL</name>
<dbReference type="Pfam" id="PF05685">
    <property type="entry name" value="Uma2"/>
    <property type="match status" value="1"/>
</dbReference>
<dbReference type="PANTHER" id="PTHR36558">
    <property type="entry name" value="GLR1098 PROTEIN"/>
    <property type="match status" value="1"/>
</dbReference>